<accession>A0A9X2D489</accession>
<dbReference type="GO" id="GO:0008168">
    <property type="term" value="F:methyltransferase activity"/>
    <property type="evidence" value="ECO:0007669"/>
    <property type="project" value="UniProtKB-KW"/>
</dbReference>
<organism evidence="3 4">
    <name type="scientific">Nocardioides bruguierae</name>
    <dbReference type="NCBI Taxonomy" id="2945102"/>
    <lineage>
        <taxon>Bacteria</taxon>
        <taxon>Bacillati</taxon>
        <taxon>Actinomycetota</taxon>
        <taxon>Actinomycetes</taxon>
        <taxon>Propionibacteriales</taxon>
        <taxon>Nocardioidaceae</taxon>
        <taxon>Nocardioides</taxon>
    </lineage>
</organism>
<dbReference type="AlphaFoldDB" id="A0A9X2D489"/>
<dbReference type="InterPro" id="IPR029063">
    <property type="entry name" value="SAM-dependent_MTases_sf"/>
</dbReference>
<evidence type="ECO:0000259" key="2">
    <source>
        <dbReference type="Pfam" id="PF13847"/>
    </source>
</evidence>
<keyword evidence="4" id="KW-1185">Reference proteome</keyword>
<comment type="caution">
    <text evidence="3">The sequence shown here is derived from an EMBL/GenBank/DDBJ whole genome shotgun (WGS) entry which is preliminary data.</text>
</comment>
<dbReference type="CDD" id="cd02440">
    <property type="entry name" value="AdoMet_MTases"/>
    <property type="match status" value="1"/>
</dbReference>
<name>A0A9X2D489_9ACTN</name>
<evidence type="ECO:0000256" key="1">
    <source>
        <dbReference type="SAM" id="MobiDB-lite"/>
    </source>
</evidence>
<evidence type="ECO:0000313" key="3">
    <source>
        <dbReference type="EMBL" id="MCM0619046.1"/>
    </source>
</evidence>
<dbReference type="GO" id="GO:0032259">
    <property type="term" value="P:methylation"/>
    <property type="evidence" value="ECO:0007669"/>
    <property type="project" value="UniProtKB-KW"/>
</dbReference>
<feature type="domain" description="Methyltransferase" evidence="2">
    <location>
        <begin position="56"/>
        <end position="157"/>
    </location>
</feature>
<dbReference type="Gene3D" id="3.40.50.150">
    <property type="entry name" value="Vaccinia Virus protein VP39"/>
    <property type="match status" value="1"/>
</dbReference>
<dbReference type="InterPro" id="IPR025714">
    <property type="entry name" value="Methyltranfer_dom"/>
</dbReference>
<dbReference type="EMBL" id="JAMOIL010000001">
    <property type="protein sequence ID" value="MCM0619046.1"/>
    <property type="molecule type" value="Genomic_DNA"/>
</dbReference>
<sequence>MAEEHSGTHPADPAGGNASRPWQTLSSGFEQARAREDSLDRLVEWPAQRTLLGDVAGLAVLDAGCGNGTKIAQLAVEGAGPSVGVDISGNFIEAPPGVELIEGDLSDLGAVPGLNGRRFDRILFLQSFGYAADGVKALQTAREMLTEDGFILLTRTQPIRYAIERSEQNGTSLGEEYFATESFAYRHRNWDDQVTLTKRPYTMSDLLNTFSAAGLWIEIAVEPQMPDEAAGRYPHKQAVMNKYLGILMFKLRPIPAR</sequence>
<dbReference type="SUPFAM" id="SSF53335">
    <property type="entry name" value="S-adenosyl-L-methionine-dependent methyltransferases"/>
    <property type="match status" value="1"/>
</dbReference>
<gene>
    <name evidence="3" type="ORF">M8330_01905</name>
</gene>
<proteinExistence type="predicted"/>
<evidence type="ECO:0000313" key="4">
    <source>
        <dbReference type="Proteomes" id="UP001139485"/>
    </source>
</evidence>
<feature type="region of interest" description="Disordered" evidence="1">
    <location>
        <begin position="1"/>
        <end position="30"/>
    </location>
</feature>
<dbReference type="RefSeq" id="WP_250825950.1">
    <property type="nucleotide sequence ID" value="NZ_JAMOIL010000001.1"/>
</dbReference>
<protein>
    <submittedName>
        <fullName evidence="3">Class I SAM-dependent methyltransferase</fullName>
    </submittedName>
</protein>
<keyword evidence="3" id="KW-0808">Transferase</keyword>
<feature type="compositionally biased region" description="Polar residues" evidence="1">
    <location>
        <begin position="20"/>
        <end position="29"/>
    </location>
</feature>
<dbReference type="Proteomes" id="UP001139485">
    <property type="component" value="Unassembled WGS sequence"/>
</dbReference>
<reference evidence="3" key="1">
    <citation type="submission" date="2022-05" db="EMBL/GenBank/DDBJ databases">
        <authorList>
            <person name="Tuo L."/>
        </authorList>
    </citation>
    <scope>NUCLEOTIDE SEQUENCE</scope>
    <source>
        <strain evidence="3">BSK12Z-4</strain>
    </source>
</reference>
<keyword evidence="3" id="KW-0489">Methyltransferase</keyword>
<dbReference type="Pfam" id="PF13847">
    <property type="entry name" value="Methyltransf_31"/>
    <property type="match status" value="1"/>
</dbReference>